<name>A0ABU7YWV1_9GAMM</name>
<dbReference type="PANTHER" id="PTHR11102:SF160">
    <property type="entry name" value="ERAD-ASSOCIATED E3 UBIQUITIN-PROTEIN LIGASE COMPONENT HRD3"/>
    <property type="match status" value="1"/>
</dbReference>
<dbReference type="EMBL" id="JAXGFP010000002">
    <property type="protein sequence ID" value="MEG3183391.1"/>
    <property type="molecule type" value="Genomic_DNA"/>
</dbReference>
<dbReference type="Pfam" id="PF08238">
    <property type="entry name" value="Sel1"/>
    <property type="match status" value="4"/>
</dbReference>
<evidence type="ECO:0000313" key="2">
    <source>
        <dbReference type="EMBL" id="MEG3183391.1"/>
    </source>
</evidence>
<dbReference type="InterPro" id="IPR011990">
    <property type="entry name" value="TPR-like_helical_dom_sf"/>
</dbReference>
<sequence length="416" mass="42860">MPWLDSGRSLAVRTAMLAGFGLVAGLSTVPVRAEIVPMTPPVVLAPVPVPAPDGGTPADSVSEVVPAGGEAAEIVPAKPSSPVPPESTPTGLPESAPGSAAPEPPTGNIRWPSVPATTPAATGQVPASDPAQGQLLPDAEADANTGEVAPDPLQRGLEAYRGDGDPRSYAEAARWFRTAAEAGDRRAAMAYAYLQGLGLGIARDPVAARRLLQQLSEAGFARADYLAALLLAADPRPGASRREGEFRERAARGGDAVAQNAMGVHYQLQGDRTTAQMWYRRAADSGSAAAKGNLASLVRSEQAREQEATPAIAADDADALFEQARRHHRGDGVAVDYGKALQLYRRAAANGSKPAQQMLGLIQSRSLPGGGFDPGWMRQLAFAAVGDSGTSPVSSVAAAAQPQLDDPLSGLSALEP</sequence>
<dbReference type="Proteomes" id="UP001355056">
    <property type="component" value="Unassembled WGS sequence"/>
</dbReference>
<feature type="compositionally biased region" description="Low complexity" evidence="1">
    <location>
        <begin position="391"/>
        <end position="403"/>
    </location>
</feature>
<proteinExistence type="predicted"/>
<dbReference type="SUPFAM" id="SSF81901">
    <property type="entry name" value="HCP-like"/>
    <property type="match status" value="2"/>
</dbReference>
<dbReference type="SMART" id="SM00671">
    <property type="entry name" value="SEL1"/>
    <property type="match status" value="4"/>
</dbReference>
<accession>A0ABU7YWV1</accession>
<dbReference type="Gene3D" id="1.25.40.10">
    <property type="entry name" value="Tetratricopeptide repeat domain"/>
    <property type="match status" value="2"/>
</dbReference>
<organism evidence="2 3">
    <name type="scientific">Novilysobacter erysipheiresistens</name>
    <dbReference type="NCBI Taxonomy" id="1749332"/>
    <lineage>
        <taxon>Bacteria</taxon>
        <taxon>Pseudomonadati</taxon>
        <taxon>Pseudomonadota</taxon>
        <taxon>Gammaproteobacteria</taxon>
        <taxon>Lysobacterales</taxon>
        <taxon>Lysobacteraceae</taxon>
        <taxon>Novilysobacter</taxon>
    </lineage>
</organism>
<protein>
    <submittedName>
        <fullName evidence="2">Tetratricopeptide repeat protein</fullName>
    </submittedName>
</protein>
<comment type="caution">
    <text evidence="2">The sequence shown here is derived from an EMBL/GenBank/DDBJ whole genome shotgun (WGS) entry which is preliminary data.</text>
</comment>
<evidence type="ECO:0000313" key="3">
    <source>
        <dbReference type="Proteomes" id="UP001355056"/>
    </source>
</evidence>
<feature type="region of interest" description="Disordered" evidence="1">
    <location>
        <begin position="72"/>
        <end position="166"/>
    </location>
</feature>
<reference evidence="2 3" key="1">
    <citation type="journal article" date="2016" name="Int. J. Syst. Evol. Microbiol.">
        <title>Lysobacter erysipheiresistens sp. nov., an antagonist of powdery mildew, isolated from tobacco-cultivated soil.</title>
        <authorList>
            <person name="Xie B."/>
            <person name="Li T."/>
            <person name="Lin X."/>
            <person name="Wang C.J."/>
            <person name="Chen Y.J."/>
            <person name="Liu W.J."/>
            <person name="Zhao Z.W."/>
        </authorList>
    </citation>
    <scope>NUCLEOTIDE SEQUENCE [LARGE SCALE GENOMIC DNA]</scope>
    <source>
        <strain evidence="2 3">RS-LYSO-3</strain>
    </source>
</reference>
<evidence type="ECO:0000256" key="1">
    <source>
        <dbReference type="SAM" id="MobiDB-lite"/>
    </source>
</evidence>
<keyword evidence="3" id="KW-1185">Reference proteome</keyword>
<dbReference type="PANTHER" id="PTHR11102">
    <property type="entry name" value="SEL-1-LIKE PROTEIN"/>
    <property type="match status" value="1"/>
</dbReference>
<feature type="compositionally biased region" description="Low complexity" evidence="1">
    <location>
        <begin position="88"/>
        <end position="101"/>
    </location>
</feature>
<dbReference type="RefSeq" id="WP_332615318.1">
    <property type="nucleotide sequence ID" value="NZ_JAXGFP010000002.1"/>
</dbReference>
<gene>
    <name evidence="2" type="ORF">SNE34_05150</name>
</gene>
<dbReference type="InterPro" id="IPR006597">
    <property type="entry name" value="Sel1-like"/>
</dbReference>
<dbReference type="InterPro" id="IPR050767">
    <property type="entry name" value="Sel1_AlgK"/>
</dbReference>
<feature type="region of interest" description="Disordered" evidence="1">
    <location>
        <begin position="387"/>
        <end position="416"/>
    </location>
</feature>